<reference evidence="2" key="1">
    <citation type="submission" date="2020-11" db="EMBL/GenBank/DDBJ databases">
        <authorList>
            <consortium name="DOE Joint Genome Institute"/>
            <person name="Ahrendt S."/>
            <person name="Riley R."/>
            <person name="Andreopoulos W."/>
            <person name="Labutti K."/>
            <person name="Pangilinan J."/>
            <person name="Ruiz-Duenas F.J."/>
            <person name="Barrasa J.M."/>
            <person name="Sanchez-Garcia M."/>
            <person name="Camarero S."/>
            <person name="Miyauchi S."/>
            <person name="Serrano A."/>
            <person name="Linde D."/>
            <person name="Babiker R."/>
            <person name="Drula E."/>
            <person name="Ayuso-Fernandez I."/>
            <person name="Pacheco R."/>
            <person name="Padilla G."/>
            <person name="Ferreira P."/>
            <person name="Barriuso J."/>
            <person name="Kellner H."/>
            <person name="Castanera R."/>
            <person name="Alfaro M."/>
            <person name="Ramirez L."/>
            <person name="Pisabarro A.G."/>
            <person name="Kuo A."/>
            <person name="Tritt A."/>
            <person name="Lipzen A."/>
            <person name="He G."/>
            <person name="Yan M."/>
            <person name="Ng V."/>
            <person name="Cullen D."/>
            <person name="Martin F."/>
            <person name="Rosso M.-N."/>
            <person name="Henrissat B."/>
            <person name="Hibbett D."/>
            <person name="Martinez A.T."/>
            <person name="Grigoriev I.V."/>
        </authorList>
    </citation>
    <scope>NUCLEOTIDE SEQUENCE</scope>
    <source>
        <strain evidence="2">MF-IS2</strain>
    </source>
</reference>
<evidence type="ECO:0000313" key="3">
    <source>
        <dbReference type="Proteomes" id="UP000807342"/>
    </source>
</evidence>
<dbReference type="Proteomes" id="UP000807342">
    <property type="component" value="Unassembled WGS sequence"/>
</dbReference>
<keyword evidence="1" id="KW-1133">Transmembrane helix</keyword>
<name>A0A9P5XL25_9AGAR</name>
<gene>
    <name evidence="2" type="ORF">P691DRAFT_338771</name>
</gene>
<keyword evidence="1" id="KW-0472">Membrane</keyword>
<dbReference type="EMBL" id="MU151082">
    <property type="protein sequence ID" value="KAF9451661.1"/>
    <property type="molecule type" value="Genomic_DNA"/>
</dbReference>
<comment type="caution">
    <text evidence="2">The sequence shown here is derived from an EMBL/GenBank/DDBJ whole genome shotgun (WGS) entry which is preliminary data.</text>
</comment>
<evidence type="ECO:0000313" key="2">
    <source>
        <dbReference type="EMBL" id="KAF9451661.1"/>
    </source>
</evidence>
<feature type="transmembrane region" description="Helical" evidence="1">
    <location>
        <begin position="20"/>
        <end position="38"/>
    </location>
</feature>
<keyword evidence="1" id="KW-0812">Transmembrane</keyword>
<evidence type="ECO:0000256" key="1">
    <source>
        <dbReference type="SAM" id="Phobius"/>
    </source>
</evidence>
<dbReference type="AlphaFoldDB" id="A0A9P5XL25"/>
<accession>A0A9P5XL25</accession>
<protein>
    <submittedName>
        <fullName evidence="2">Uncharacterized protein</fullName>
    </submittedName>
</protein>
<sequence>MLGRNRKLAERPTFGRSISAQLSFGFVGGAYFTVSPAMRDPHRRRSLSYSNYICDLPMMS</sequence>
<keyword evidence="3" id="KW-1185">Reference proteome</keyword>
<organism evidence="2 3">
    <name type="scientific">Macrolepiota fuliginosa MF-IS2</name>
    <dbReference type="NCBI Taxonomy" id="1400762"/>
    <lineage>
        <taxon>Eukaryota</taxon>
        <taxon>Fungi</taxon>
        <taxon>Dikarya</taxon>
        <taxon>Basidiomycota</taxon>
        <taxon>Agaricomycotina</taxon>
        <taxon>Agaricomycetes</taxon>
        <taxon>Agaricomycetidae</taxon>
        <taxon>Agaricales</taxon>
        <taxon>Agaricineae</taxon>
        <taxon>Agaricaceae</taxon>
        <taxon>Macrolepiota</taxon>
    </lineage>
</organism>
<proteinExistence type="predicted"/>